<evidence type="ECO:0000256" key="1">
    <source>
        <dbReference type="SAM" id="SignalP"/>
    </source>
</evidence>
<dbReference type="PROSITE" id="PS51257">
    <property type="entry name" value="PROKAR_LIPOPROTEIN"/>
    <property type="match status" value="1"/>
</dbReference>
<proteinExistence type="predicted"/>
<comment type="caution">
    <text evidence="2">The sequence shown here is derived from an EMBL/GenBank/DDBJ whole genome shotgun (WGS) entry which is preliminary data.</text>
</comment>
<sequence length="147" mass="14609">MKVTVFLAPALLAATMLAGCSKDEPTPVTASTASTIKVAVAEAGAPPYDLAEARVVNSNYQTAASSLTITGKLSSGKVLNLEFSRGAGSPPANTTNVLTASLDGTTGTASSGTTTYNAQTRTVSGSFKATFVGPGEVSGSFSGIAVQ</sequence>
<protein>
    <recommendedName>
        <fullName evidence="4">Lipoprotein</fullName>
    </recommendedName>
</protein>
<accession>A0ABU9M0Y9</accession>
<feature type="chain" id="PRO_5046356197" description="Lipoprotein" evidence="1">
    <location>
        <begin position="19"/>
        <end position="147"/>
    </location>
</feature>
<dbReference type="Proteomes" id="UP001479606">
    <property type="component" value="Unassembled WGS sequence"/>
</dbReference>
<evidence type="ECO:0000313" key="2">
    <source>
        <dbReference type="EMBL" id="MEL5996707.1"/>
    </source>
</evidence>
<evidence type="ECO:0000313" key="3">
    <source>
        <dbReference type="Proteomes" id="UP001479606"/>
    </source>
</evidence>
<feature type="signal peptide" evidence="1">
    <location>
        <begin position="1"/>
        <end position="18"/>
    </location>
</feature>
<organism evidence="2 3">
    <name type="scientific">Hymenobacter segetis</name>
    <dbReference type="NCBI Taxonomy" id="2025509"/>
    <lineage>
        <taxon>Bacteria</taxon>
        <taxon>Pseudomonadati</taxon>
        <taxon>Bacteroidota</taxon>
        <taxon>Cytophagia</taxon>
        <taxon>Cytophagales</taxon>
        <taxon>Hymenobacteraceae</taxon>
        <taxon>Hymenobacter</taxon>
    </lineage>
</organism>
<dbReference type="EMBL" id="JBCEVZ010000090">
    <property type="protein sequence ID" value="MEL5996707.1"/>
    <property type="molecule type" value="Genomic_DNA"/>
</dbReference>
<dbReference type="RefSeq" id="WP_342301290.1">
    <property type="nucleotide sequence ID" value="NZ_JBCEVZ010000090.1"/>
</dbReference>
<name>A0ABU9M0Y9_9BACT</name>
<gene>
    <name evidence="2" type="ORF">AAFH49_21030</name>
</gene>
<keyword evidence="3" id="KW-1185">Reference proteome</keyword>
<keyword evidence="1" id="KW-0732">Signal</keyword>
<evidence type="ECO:0008006" key="4">
    <source>
        <dbReference type="Google" id="ProtNLM"/>
    </source>
</evidence>
<reference evidence="2 3" key="1">
    <citation type="journal article" date="2018" name="Arch. Microbiol.">
        <title>Hymenobacter segetis sp. nov., isolated from soil.</title>
        <authorList>
            <person name="Ten L.N."/>
            <person name="Lim S.J."/>
            <person name="Kim B.O."/>
            <person name="Kang I.K."/>
            <person name="Jung H.Y."/>
        </authorList>
    </citation>
    <scope>NUCLEOTIDE SEQUENCE [LARGE SCALE GENOMIC DNA]</scope>
    <source>
        <strain evidence="2 3">S7-3-11</strain>
    </source>
</reference>